<comment type="caution">
    <text evidence="3">The sequence shown here is derived from an EMBL/GenBank/DDBJ whole genome shotgun (WGS) entry which is preliminary data.</text>
</comment>
<dbReference type="NCBIfam" id="TIGR01875">
    <property type="entry name" value="cas_MJ0381"/>
    <property type="match status" value="1"/>
</dbReference>
<dbReference type="EMBL" id="DSKY01000014">
    <property type="protein sequence ID" value="HDY59011.1"/>
    <property type="molecule type" value="Genomic_DNA"/>
</dbReference>
<name>A0A7V1EHX4_UNCW3</name>
<dbReference type="InterPro" id="IPR013414">
    <property type="entry name" value="Cas7/Cst2/DevR_sub_I-B/Tneap"/>
</dbReference>
<dbReference type="GO" id="GO:0051607">
    <property type="term" value="P:defense response to virus"/>
    <property type="evidence" value="ECO:0007669"/>
    <property type="project" value="UniProtKB-KW"/>
</dbReference>
<gene>
    <name evidence="3" type="primary">cas7i</name>
    <name evidence="3" type="ORF">ENP86_05620</name>
</gene>
<keyword evidence="1" id="KW-0051">Antiviral defense</keyword>
<evidence type="ECO:0000313" key="3">
    <source>
        <dbReference type="EMBL" id="HDY59011.1"/>
    </source>
</evidence>
<protein>
    <submittedName>
        <fullName evidence="3">Type I-B CRISPR-associated protein Cas7/Cst2/DevR</fullName>
    </submittedName>
</protein>
<sequence>MKNITLTIIFEGSALNRDEKVGGNILSIKKLQKGGKTVSFIGKTAIRHYLFSTLNKAFGWKEAKVTPQGKVGQFDITKDDILTSPELDAFGYMYTIGAQMSITRKAPVGITKAIALTEWNGDMAFYCNHNLVERAIKQGEDATPNPFNKEEHLSLYKLSFTIDAKRFGRDEWMVTGKPEYVVNERKLKIKIKVGDKDKIIENVEETEKDRKYDVKGSLIEIEEAGNKFKVIFEVSDTEKRKRIKELLTVIKDGFYAQSSGEANTIIPLFIIAAPVKVPSPIFHPYIDLEEIQETKSYRVKGISDCLKNSWLPGKVFIMESEKIKCEIKKEEKYTWEAFLNEIFSKQ</sequence>
<dbReference type="AlphaFoldDB" id="A0A7V1EHX4"/>
<accession>A0A7V1EHX4</accession>
<evidence type="ECO:0000256" key="1">
    <source>
        <dbReference type="ARBA" id="ARBA00023118"/>
    </source>
</evidence>
<proteinExistence type="predicted"/>
<evidence type="ECO:0000256" key="2">
    <source>
        <dbReference type="ARBA" id="ARBA00025626"/>
    </source>
</evidence>
<comment type="function">
    <text evidence="2">CRISPR (clustered regularly interspaced short palindromic repeat) is an adaptive immune system that provides protection against mobile genetic elements (viruses, transposable elements and conjugative plasmids). CRISPR clusters contain spacers, sequences complementary to antecedent mobile elements, and target invading nucleic acids. CRISPR clusters are transcribed and processed into CRISPR RNA (crRNA).</text>
</comment>
<dbReference type="Pfam" id="PF01905">
    <property type="entry name" value="DevR"/>
    <property type="match status" value="1"/>
</dbReference>
<dbReference type="InterPro" id="IPR010154">
    <property type="entry name" value="CRISPR-assoc_Cas7/Cst2/DevR"/>
</dbReference>
<organism evidence="3">
    <name type="scientific">candidate division WOR-3 bacterium</name>
    <dbReference type="NCBI Taxonomy" id="2052148"/>
    <lineage>
        <taxon>Bacteria</taxon>
        <taxon>Bacteria division WOR-3</taxon>
    </lineage>
</organism>
<dbReference type="NCBIfam" id="TIGR02585">
    <property type="entry name" value="cas_Cst2_DevR"/>
    <property type="match status" value="1"/>
</dbReference>
<reference evidence="3" key="1">
    <citation type="journal article" date="2020" name="mSystems">
        <title>Genome- and Community-Level Interaction Insights into Carbon Utilization and Element Cycling Functions of Hydrothermarchaeota in Hydrothermal Sediment.</title>
        <authorList>
            <person name="Zhou Z."/>
            <person name="Liu Y."/>
            <person name="Xu W."/>
            <person name="Pan J."/>
            <person name="Luo Z.H."/>
            <person name="Li M."/>
        </authorList>
    </citation>
    <scope>NUCLEOTIDE SEQUENCE [LARGE SCALE GENOMIC DNA]</scope>
    <source>
        <strain evidence="3">SpSt-258</strain>
    </source>
</reference>